<protein>
    <submittedName>
        <fullName evidence="1">Uncharacterized protein</fullName>
    </submittedName>
</protein>
<keyword evidence="2" id="KW-1185">Reference proteome</keyword>
<organism evidence="1 2">
    <name type="scientific">Acinetobacter shaoyimingii</name>
    <dbReference type="NCBI Taxonomy" id="2715164"/>
    <lineage>
        <taxon>Bacteria</taxon>
        <taxon>Pseudomonadati</taxon>
        <taxon>Pseudomonadota</taxon>
        <taxon>Gammaproteobacteria</taxon>
        <taxon>Moraxellales</taxon>
        <taxon>Moraxellaceae</taxon>
        <taxon>Acinetobacter</taxon>
    </lineage>
</organism>
<evidence type="ECO:0000313" key="1">
    <source>
        <dbReference type="EMBL" id="QIO07122.1"/>
    </source>
</evidence>
<name>A0A6G8RYU6_9GAMM</name>
<dbReference type="RefSeq" id="WP_166225863.1">
    <property type="nucleotide sequence ID" value="NZ_CP049801.1"/>
</dbReference>
<dbReference type="EMBL" id="CP049801">
    <property type="protein sequence ID" value="QIO07122.1"/>
    <property type="molecule type" value="Genomic_DNA"/>
</dbReference>
<reference evidence="1 2" key="1">
    <citation type="submission" date="2020-03" db="EMBL/GenBank/DDBJ databases">
        <authorList>
            <person name="Zhu W."/>
        </authorList>
    </citation>
    <scope>NUCLEOTIDE SEQUENCE [LARGE SCALE GENOMIC DNA]</scope>
    <source>
        <strain evidence="1 2">323-1</strain>
    </source>
</reference>
<sequence length="141" mass="16372">MSQPIWASKLITLKKTEFSKSKKCQLLNEISLSDNLSDLEKSKKFSMRDEDFLTISLLNKAKQPCFTFKYTPKISPYLNLQLSNKEITIKEIHGSTLSGNWLERKYRIDLKKQKLYLLSGFHTSFSADADGNIMKTVTRWQ</sequence>
<dbReference type="AlphaFoldDB" id="A0A6G8RYU6"/>
<accession>A0A6G8RYU6</accession>
<evidence type="ECO:0000313" key="2">
    <source>
        <dbReference type="Proteomes" id="UP000502297"/>
    </source>
</evidence>
<dbReference type="KEGG" id="asha:G8E00_14870"/>
<gene>
    <name evidence="1" type="ORF">G8E00_14870</name>
</gene>
<dbReference type="Proteomes" id="UP000502297">
    <property type="component" value="Chromosome"/>
</dbReference>
<proteinExistence type="predicted"/>